<dbReference type="FunFam" id="3.90.850.10:FF:000002">
    <property type="entry name" value="2-hydroxyhepta-2,4-diene-1,7-dioate isomerase"/>
    <property type="match status" value="1"/>
</dbReference>
<protein>
    <submittedName>
        <fullName evidence="4">2-keto-4-pentenoate hydratase/2-oxohepta-3-ene-1,7-dioic acid hydratase in catechol pathway</fullName>
    </submittedName>
</protein>
<dbReference type="PANTHER" id="PTHR42796:SF4">
    <property type="entry name" value="FUMARYLACETOACETATE HYDROLASE DOMAIN-CONTAINING PROTEIN 2A"/>
    <property type="match status" value="1"/>
</dbReference>
<proteinExistence type="inferred from homology"/>
<dbReference type="RefSeq" id="WP_246052836.1">
    <property type="nucleotide sequence ID" value="NZ_RJKE01000001.1"/>
</dbReference>
<organism evidence="4 5">
    <name type="scientific">Actinocorallia herbida</name>
    <dbReference type="NCBI Taxonomy" id="58109"/>
    <lineage>
        <taxon>Bacteria</taxon>
        <taxon>Bacillati</taxon>
        <taxon>Actinomycetota</taxon>
        <taxon>Actinomycetes</taxon>
        <taxon>Streptosporangiales</taxon>
        <taxon>Thermomonosporaceae</taxon>
        <taxon>Actinocorallia</taxon>
    </lineage>
</organism>
<dbReference type="AlphaFoldDB" id="A0A3N1CY29"/>
<dbReference type="InterPro" id="IPR036663">
    <property type="entry name" value="Fumarylacetoacetase_C_sf"/>
</dbReference>
<dbReference type="GO" id="GO:0016853">
    <property type="term" value="F:isomerase activity"/>
    <property type="evidence" value="ECO:0007669"/>
    <property type="project" value="UniProtKB-ARBA"/>
</dbReference>
<name>A0A3N1CY29_9ACTN</name>
<dbReference type="GO" id="GO:0019752">
    <property type="term" value="P:carboxylic acid metabolic process"/>
    <property type="evidence" value="ECO:0007669"/>
    <property type="project" value="UniProtKB-ARBA"/>
</dbReference>
<feature type="domain" description="Fumarylacetoacetase-like C-terminal" evidence="3">
    <location>
        <begin position="75"/>
        <end position="277"/>
    </location>
</feature>
<dbReference type="PANTHER" id="PTHR42796">
    <property type="entry name" value="FUMARYLACETOACETATE HYDROLASE DOMAIN-CONTAINING PROTEIN 2A-RELATED"/>
    <property type="match status" value="1"/>
</dbReference>
<dbReference type="SUPFAM" id="SSF56529">
    <property type="entry name" value="FAH"/>
    <property type="match status" value="1"/>
</dbReference>
<sequence>MLRIANVDGRATVVGEDLRVHDVAEWSDGRFGPDPRSLLEDWTAFRAWAEGRALRGGRELDRSLLRPPLTDPRQVFAVGMNYVDHAAEIGAPLPEAPSVFTKYRSCLTGAFGAIELVDGPCDWEVEVVVVIGRAAHRVSAERGWDHVAGLTIGQDISQRRMQTAGASPQFSLAKSFPTFGPLGPWLITPDALPDPDRLALGCSVNGDVVQQGSTADLVFPVPELVARLSQTVPLLPGDLIFTGTPSGVGAARSPQRFLAPGDVVESWVDGIGRMRNECVAAPEAPREKAEAGSWI</sequence>
<evidence type="ECO:0000259" key="3">
    <source>
        <dbReference type="Pfam" id="PF01557"/>
    </source>
</evidence>
<accession>A0A3N1CY29</accession>
<dbReference type="GO" id="GO:0046872">
    <property type="term" value="F:metal ion binding"/>
    <property type="evidence" value="ECO:0007669"/>
    <property type="project" value="UniProtKB-KW"/>
</dbReference>
<dbReference type="Pfam" id="PF01557">
    <property type="entry name" value="FAA_hydrolase"/>
    <property type="match status" value="1"/>
</dbReference>
<evidence type="ECO:0000313" key="5">
    <source>
        <dbReference type="Proteomes" id="UP000272400"/>
    </source>
</evidence>
<evidence type="ECO:0000313" key="4">
    <source>
        <dbReference type="EMBL" id="ROO86156.1"/>
    </source>
</evidence>
<dbReference type="InterPro" id="IPR051121">
    <property type="entry name" value="FAH"/>
</dbReference>
<evidence type="ECO:0000256" key="1">
    <source>
        <dbReference type="ARBA" id="ARBA00010211"/>
    </source>
</evidence>
<reference evidence="4 5" key="1">
    <citation type="submission" date="2018-11" db="EMBL/GenBank/DDBJ databases">
        <title>Sequencing the genomes of 1000 actinobacteria strains.</title>
        <authorList>
            <person name="Klenk H.-P."/>
        </authorList>
    </citation>
    <scope>NUCLEOTIDE SEQUENCE [LARGE SCALE GENOMIC DNA]</scope>
    <source>
        <strain evidence="4 5">DSM 44254</strain>
    </source>
</reference>
<dbReference type="EMBL" id="RJKE01000001">
    <property type="protein sequence ID" value="ROO86156.1"/>
    <property type="molecule type" value="Genomic_DNA"/>
</dbReference>
<dbReference type="InterPro" id="IPR011234">
    <property type="entry name" value="Fumarylacetoacetase-like_C"/>
</dbReference>
<keyword evidence="2" id="KW-0479">Metal-binding</keyword>
<evidence type="ECO:0000256" key="2">
    <source>
        <dbReference type="ARBA" id="ARBA00022723"/>
    </source>
</evidence>
<dbReference type="Gene3D" id="3.90.850.10">
    <property type="entry name" value="Fumarylacetoacetase-like, C-terminal domain"/>
    <property type="match status" value="1"/>
</dbReference>
<keyword evidence="5" id="KW-1185">Reference proteome</keyword>
<dbReference type="Proteomes" id="UP000272400">
    <property type="component" value="Unassembled WGS sequence"/>
</dbReference>
<gene>
    <name evidence="4" type="ORF">EDD29_3719</name>
</gene>
<comment type="caution">
    <text evidence="4">The sequence shown here is derived from an EMBL/GenBank/DDBJ whole genome shotgun (WGS) entry which is preliminary data.</text>
</comment>
<comment type="similarity">
    <text evidence="1">Belongs to the FAH family.</text>
</comment>